<protein>
    <submittedName>
        <fullName evidence="1">DUF1836 domain-containing protein</fullName>
    </submittedName>
</protein>
<dbReference type="RefSeq" id="WP_273190325.1">
    <property type="nucleotide sequence ID" value="NZ_DYUZ01000029.1"/>
</dbReference>
<reference evidence="1" key="1">
    <citation type="journal article" date="2021" name="PeerJ">
        <title>Extensive microbial diversity within the chicken gut microbiome revealed by metagenomics and culture.</title>
        <authorList>
            <person name="Gilroy R."/>
            <person name="Ravi A."/>
            <person name="Getino M."/>
            <person name="Pursley I."/>
            <person name="Horton D.L."/>
            <person name="Alikhan N.F."/>
            <person name="Baker D."/>
            <person name="Gharbi K."/>
            <person name="Hall N."/>
            <person name="Watson M."/>
            <person name="Adriaenssens E.M."/>
            <person name="Foster-Nyarko E."/>
            <person name="Jarju S."/>
            <person name="Secka A."/>
            <person name="Antonio M."/>
            <person name="Oren A."/>
            <person name="Chaudhuri R.R."/>
            <person name="La Ragione R."/>
            <person name="Hildebrand F."/>
            <person name="Pallen M.J."/>
        </authorList>
    </citation>
    <scope>NUCLEOTIDE SEQUENCE</scope>
    <source>
        <strain evidence="1">ChiHjej13B12-9602</strain>
    </source>
</reference>
<comment type="caution">
    <text evidence="1">The sequence shown here is derived from an EMBL/GenBank/DDBJ whole genome shotgun (WGS) entry which is preliminary data.</text>
</comment>
<dbReference type="InterPro" id="IPR014975">
    <property type="entry name" value="DUF1836"/>
</dbReference>
<dbReference type="PANTHER" id="PTHR40056:SF1">
    <property type="entry name" value="DUF1836 DOMAIN-CONTAINING PROTEIN"/>
    <property type="match status" value="1"/>
</dbReference>
<dbReference type="AlphaFoldDB" id="A0A921IWD6"/>
<accession>A0A921IWD6</accession>
<name>A0A921IWD6_9ACTN</name>
<proteinExistence type="predicted"/>
<reference evidence="1" key="2">
    <citation type="submission" date="2021-09" db="EMBL/GenBank/DDBJ databases">
        <authorList>
            <person name="Gilroy R."/>
        </authorList>
    </citation>
    <scope>NUCLEOTIDE SEQUENCE</scope>
    <source>
        <strain evidence="1">ChiHjej13B12-9602</strain>
    </source>
</reference>
<sequence length="212" mass="23520">MSTSKAVIPMSSNAPEITQDDIAPTILPDAYLQSNLAQSLASFHMPRYQDLPSVELYRDQVIGTVEQVLHPLDDCADGDWLTPSMVNNYVKLGLIAPPHKKLYGREQIARLLVICVFKQVLSIHAISSLFHIQRVTYTAETAYDYVARELEGAVRGAFSNEASPAPDSASLVTRESLLVRNAVIAFSAKAYLMGYLKYIGYDEHDEGDRRKG</sequence>
<gene>
    <name evidence="1" type="ORF">K8V70_06450</name>
</gene>
<organism evidence="1 2">
    <name type="scientific">Enorma phocaeensis</name>
    <dbReference type="NCBI Taxonomy" id="1871019"/>
    <lineage>
        <taxon>Bacteria</taxon>
        <taxon>Bacillati</taxon>
        <taxon>Actinomycetota</taxon>
        <taxon>Coriobacteriia</taxon>
        <taxon>Coriobacteriales</taxon>
        <taxon>Coriobacteriaceae</taxon>
        <taxon>Enorma</taxon>
    </lineage>
</organism>
<evidence type="ECO:0000313" key="2">
    <source>
        <dbReference type="Proteomes" id="UP000753256"/>
    </source>
</evidence>
<dbReference type="EMBL" id="DYUZ01000029">
    <property type="protein sequence ID" value="HJG37484.1"/>
    <property type="molecule type" value="Genomic_DNA"/>
</dbReference>
<dbReference type="Proteomes" id="UP000753256">
    <property type="component" value="Unassembled WGS sequence"/>
</dbReference>
<dbReference type="Pfam" id="PF08876">
    <property type="entry name" value="DUF1836"/>
    <property type="match status" value="1"/>
</dbReference>
<dbReference type="PANTHER" id="PTHR40056">
    <property type="entry name" value="HYPOTHETICAL CYTOSOLIC PROTEIN"/>
    <property type="match status" value="1"/>
</dbReference>
<evidence type="ECO:0000313" key="1">
    <source>
        <dbReference type="EMBL" id="HJG37484.1"/>
    </source>
</evidence>